<dbReference type="AlphaFoldDB" id="A0A1E3FPA3"/>
<dbReference type="Proteomes" id="UP001220209">
    <property type="component" value="Chromosome 3"/>
</dbReference>
<dbReference type="EMBL" id="JAENIB010000005">
    <property type="protein sequence ID" value="MBK1931236.1"/>
    <property type="molecule type" value="Genomic_DNA"/>
</dbReference>
<evidence type="ECO:0000313" key="5">
    <source>
        <dbReference type="EMBL" id="WFN22228.1"/>
    </source>
</evidence>
<dbReference type="InterPro" id="IPR035965">
    <property type="entry name" value="PAS-like_dom_sf"/>
</dbReference>
<keyword evidence="7" id="KW-1185">Reference proteome</keyword>
<dbReference type="GeneID" id="93194706"/>
<reference evidence="5 8" key="3">
    <citation type="submission" date="2021-12" db="EMBL/GenBank/DDBJ databases">
        <title>Genomic and phenotypic characterization of three Burkholderia contaminans isolates recovered from different sources.</title>
        <authorList>
            <person name="Lopez De Volder A."/>
            <person name="Fan Y."/>
            <person name="Nunvar J."/>
            <person name="Herrera T."/>
            <person name="Timp W."/>
            <person name="Degrossi J."/>
        </authorList>
    </citation>
    <scope>NUCLEOTIDE SEQUENCE [LARGE SCALE GENOMIC DNA]</scope>
    <source>
        <strain evidence="5 8">LMG 23361</strain>
    </source>
</reference>
<dbReference type="OrthoDB" id="9794448at2"/>
<dbReference type="InterPro" id="IPR013978">
    <property type="entry name" value="MEKHLA"/>
</dbReference>
<dbReference type="Pfam" id="PF08670">
    <property type="entry name" value="MEKHLA"/>
    <property type="match status" value="1"/>
</dbReference>
<dbReference type="EMBL" id="JAUJQS010000014">
    <property type="protein sequence ID" value="MDN7567020.1"/>
    <property type="molecule type" value="Genomic_DNA"/>
</dbReference>
<dbReference type="RefSeq" id="WP_039362637.1">
    <property type="nucleotide sequence ID" value="NZ_AP018359.1"/>
</dbReference>
<dbReference type="Gene3D" id="3.30.450.20">
    <property type="entry name" value="PAS domain"/>
    <property type="match status" value="1"/>
</dbReference>
<dbReference type="SUPFAM" id="SSF55785">
    <property type="entry name" value="PYP-like sensor domain (PAS domain)"/>
    <property type="match status" value="1"/>
</dbReference>
<sequence>MSLRTDANFFRLLADSYRRLVNHPLVPDGMSASDGAAWLYEAAPFGVLAHDTSADPVFVYGNRRAQAIFEYDWDELTALPSRLSAEPMERHERQVFLDKVMRDGFVSEYRGVRVTKSGKRFWIERATVWQLMDADGIVHGQAAMIPEVRPLDAPA</sequence>
<feature type="domain" description="MEKHLA" evidence="1">
    <location>
        <begin position="8"/>
        <end position="147"/>
    </location>
</feature>
<dbReference type="EMBL" id="JAGEMX010000005">
    <property type="protein sequence ID" value="MBO1831024.1"/>
    <property type="molecule type" value="Genomic_DNA"/>
</dbReference>
<gene>
    <name evidence="3" type="ORF">J4M89_16755</name>
    <name evidence="2" type="ORF">JIN94_15215</name>
    <name evidence="5" type="ORF">LXE91_36660</name>
    <name evidence="4" type="ORF">QZM56_21170</name>
</gene>
<evidence type="ECO:0000313" key="8">
    <source>
        <dbReference type="Proteomes" id="UP001220209"/>
    </source>
</evidence>
<reference evidence="4" key="4">
    <citation type="submission" date="2023-07" db="EMBL/GenBank/DDBJ databases">
        <title>A collection of bacterial strains from the Burkholderia cepacia Research Laboratory and Repository.</title>
        <authorList>
            <person name="Lipuma J."/>
            <person name="Spilker T."/>
            <person name="Caverly L."/>
        </authorList>
    </citation>
    <scope>NUCLEOTIDE SEQUENCE</scope>
    <source>
        <strain evidence="4">AU44979</strain>
    </source>
</reference>
<organism evidence="2 6">
    <name type="scientific">Burkholderia contaminans</name>
    <dbReference type="NCBI Taxonomy" id="488447"/>
    <lineage>
        <taxon>Bacteria</taxon>
        <taxon>Pseudomonadati</taxon>
        <taxon>Pseudomonadota</taxon>
        <taxon>Betaproteobacteria</taxon>
        <taxon>Burkholderiales</taxon>
        <taxon>Burkholderiaceae</taxon>
        <taxon>Burkholderia</taxon>
        <taxon>Burkholderia cepacia complex</taxon>
    </lineage>
</organism>
<protein>
    <submittedName>
        <fullName evidence="2">MEKHLA domain-containing protein</fullName>
    </submittedName>
</protein>
<evidence type="ECO:0000259" key="1">
    <source>
        <dbReference type="Pfam" id="PF08670"/>
    </source>
</evidence>
<evidence type="ECO:0000313" key="7">
    <source>
        <dbReference type="Proteomes" id="UP000664048"/>
    </source>
</evidence>
<dbReference type="Proteomes" id="UP000611459">
    <property type="component" value="Unassembled WGS sequence"/>
</dbReference>
<dbReference type="Proteomes" id="UP001172109">
    <property type="component" value="Unassembled WGS sequence"/>
</dbReference>
<evidence type="ECO:0000313" key="4">
    <source>
        <dbReference type="EMBL" id="MDN7567020.1"/>
    </source>
</evidence>
<name>A0A1E3FPA3_9BURK</name>
<reference evidence="2" key="1">
    <citation type="submission" date="2021-01" db="EMBL/GenBank/DDBJ databases">
        <title>Outbreak of Burkholderia contaminns endophthalmitis traced to a clinical ventilation system.</title>
        <authorList>
            <person name="Lipuma J."/>
            <person name="Spilker T."/>
            <person name="Kratholm J."/>
        </authorList>
    </citation>
    <scope>NUCLEOTIDE SEQUENCE</scope>
    <source>
        <strain evidence="2">HI4954</strain>
    </source>
</reference>
<evidence type="ECO:0000313" key="3">
    <source>
        <dbReference type="EMBL" id="MBO1831024.1"/>
    </source>
</evidence>
<evidence type="ECO:0000313" key="2">
    <source>
        <dbReference type="EMBL" id="MBK1931236.1"/>
    </source>
</evidence>
<proteinExistence type="predicted"/>
<dbReference type="EMBL" id="CP090642">
    <property type="protein sequence ID" value="WFN22228.1"/>
    <property type="molecule type" value="Genomic_DNA"/>
</dbReference>
<accession>A0A1E3FPA3</accession>
<reference evidence="3 7" key="2">
    <citation type="submission" date="2021-03" db="EMBL/GenBank/DDBJ databases">
        <title>Clinical course, treatment and visual outcome of an outbreak of Burkholderia contaminans endophthalmitis following cataract surgery.</title>
        <authorList>
            <person name="Lind C."/>
            <person name="Olsen K."/>
            <person name="Angelsen N.K."/>
            <person name="Krefting E.A."/>
            <person name="Fossen K."/>
            <person name="Gravningen K."/>
            <person name="Depoorter E."/>
            <person name="Vandamme P."/>
            <person name="Bertelsen G."/>
        </authorList>
    </citation>
    <scope>NUCLEOTIDE SEQUENCE [LARGE SCALE GENOMIC DNA]</scope>
    <source>
        <strain evidence="3 7">51242556</strain>
    </source>
</reference>
<evidence type="ECO:0000313" key="6">
    <source>
        <dbReference type="Proteomes" id="UP000611459"/>
    </source>
</evidence>
<dbReference type="Proteomes" id="UP000664048">
    <property type="component" value="Unassembled WGS sequence"/>
</dbReference>